<protein>
    <recommendedName>
        <fullName evidence="2">BAAT/Acyl-CoA thioester hydrolase C-terminal domain-containing protein</fullName>
    </recommendedName>
</protein>
<keyword evidence="4" id="KW-1185">Reference proteome</keyword>
<dbReference type="InterPro" id="IPR016662">
    <property type="entry name" value="Acyl-CoA_thioEstase_long-chain"/>
</dbReference>
<gene>
    <name evidence="3" type="ORF">PLOB_00016881</name>
</gene>
<feature type="domain" description="BAAT/Acyl-CoA thioester hydrolase C-terminal" evidence="2">
    <location>
        <begin position="167"/>
        <end position="375"/>
    </location>
</feature>
<name>A0ABN8NFX7_9CNID</name>
<dbReference type="SUPFAM" id="SSF53474">
    <property type="entry name" value="alpha/beta-Hydrolases"/>
    <property type="match status" value="1"/>
</dbReference>
<dbReference type="Proteomes" id="UP001159405">
    <property type="component" value="Unassembled WGS sequence"/>
</dbReference>
<accession>A0ABN8NFX7</accession>
<evidence type="ECO:0000256" key="1">
    <source>
        <dbReference type="SAM" id="MobiDB-lite"/>
    </source>
</evidence>
<evidence type="ECO:0000259" key="2">
    <source>
        <dbReference type="Pfam" id="PF08840"/>
    </source>
</evidence>
<dbReference type="EMBL" id="CALNXK010000020">
    <property type="protein sequence ID" value="CAH3107809.1"/>
    <property type="molecule type" value="Genomic_DNA"/>
</dbReference>
<dbReference type="PIRSF" id="PIRSF016521">
    <property type="entry name" value="Acyl-CoA_hydro"/>
    <property type="match status" value="1"/>
</dbReference>
<dbReference type="PANTHER" id="PTHR10824">
    <property type="entry name" value="ACYL-COENZYME A THIOESTERASE-RELATED"/>
    <property type="match status" value="1"/>
</dbReference>
<feature type="compositionally biased region" description="Polar residues" evidence="1">
    <location>
        <begin position="1"/>
        <end position="15"/>
    </location>
</feature>
<dbReference type="Gene3D" id="3.40.50.1820">
    <property type="entry name" value="alpha/beta hydrolase"/>
    <property type="match status" value="1"/>
</dbReference>
<reference evidence="3 4" key="1">
    <citation type="submission" date="2022-05" db="EMBL/GenBank/DDBJ databases">
        <authorList>
            <consortium name="Genoscope - CEA"/>
            <person name="William W."/>
        </authorList>
    </citation>
    <scope>NUCLEOTIDE SEQUENCE [LARGE SCALE GENOMIC DNA]</scope>
</reference>
<feature type="region of interest" description="Disordered" evidence="1">
    <location>
        <begin position="1"/>
        <end position="24"/>
    </location>
</feature>
<dbReference type="InterPro" id="IPR029058">
    <property type="entry name" value="AB_hydrolase_fold"/>
</dbReference>
<organism evidence="3 4">
    <name type="scientific">Porites lobata</name>
    <dbReference type="NCBI Taxonomy" id="104759"/>
    <lineage>
        <taxon>Eukaryota</taxon>
        <taxon>Metazoa</taxon>
        <taxon>Cnidaria</taxon>
        <taxon>Anthozoa</taxon>
        <taxon>Hexacorallia</taxon>
        <taxon>Scleractinia</taxon>
        <taxon>Fungiina</taxon>
        <taxon>Poritidae</taxon>
        <taxon>Porites</taxon>
    </lineage>
</organism>
<dbReference type="PANTHER" id="PTHR10824:SF4">
    <property type="entry name" value="ACYL-COENZYME A THIOESTERASE 1-LIKE"/>
    <property type="match status" value="1"/>
</dbReference>
<dbReference type="Pfam" id="PF08840">
    <property type="entry name" value="BAAT_C"/>
    <property type="match status" value="1"/>
</dbReference>
<sequence>MTARQCSNHSLTTKPTRMEKYHWSHSPHLEDRIPVMEPPGGTDRDDMLRKRDVTKPLKVSLDVYNSVRIGGNNYGSLEENNKLASVTLLRSYMSDGVTRHVVESGGFYGTLFIPSGEGPFPGVVDMWGFSGGLREDRAALLAANGFAALAIAYCEYKDLPEQYGLFQLSYFESAIDWLISQPKVKSGGVGLVGLSNGGTLALALAAQLGHKVKAVVSVSGYPMFIGCSLATQTMTIPGYPANQNSSGDSCYLHFMSIFKSEELYTSGSPWAIPVEQISCPVLLVYGLDDLLIPNVEWMCEVIFRRMQQNRKKTFCTKLGLYGAGHLITPCYNPPCSRKYIKLLDEMWFVGGDNKTLFAKCCEQYWKRSLEFLFKYI</sequence>
<comment type="caution">
    <text evidence="3">The sequence shown here is derived from an EMBL/GenBank/DDBJ whole genome shotgun (WGS) entry which is preliminary data.</text>
</comment>
<evidence type="ECO:0000313" key="4">
    <source>
        <dbReference type="Proteomes" id="UP001159405"/>
    </source>
</evidence>
<dbReference type="InterPro" id="IPR014940">
    <property type="entry name" value="BAAT_C"/>
</dbReference>
<evidence type="ECO:0000313" key="3">
    <source>
        <dbReference type="EMBL" id="CAH3107809.1"/>
    </source>
</evidence>
<proteinExistence type="predicted"/>